<dbReference type="Gene3D" id="3.75.10.10">
    <property type="entry name" value="L-arginine/glycine Amidinotransferase, Chain A"/>
    <property type="match status" value="1"/>
</dbReference>
<dbReference type="PANTHER" id="PTHR10837">
    <property type="entry name" value="PEPTIDYLARGININE DEIMINASE"/>
    <property type="match status" value="1"/>
</dbReference>
<dbReference type="Pfam" id="PF03068">
    <property type="entry name" value="PAD"/>
    <property type="match status" value="1"/>
</dbReference>
<dbReference type="InterPro" id="IPR013530">
    <property type="entry name" value="PAD_C"/>
</dbReference>
<accession>A0ABY9UKM2</accession>
<dbReference type="Proteomes" id="UP001249394">
    <property type="component" value="Chromosome"/>
</dbReference>
<dbReference type="PANTHER" id="PTHR10837:SF8">
    <property type="entry name" value="PROTEIN-ARGININE DEIMINASE"/>
    <property type="match status" value="1"/>
</dbReference>
<dbReference type="SUPFAM" id="SSF55909">
    <property type="entry name" value="Pentein"/>
    <property type="match status" value="1"/>
</dbReference>
<protein>
    <submittedName>
        <fullName evidence="2">Protein-arginine deiminase family protein</fullName>
    </submittedName>
</protein>
<feature type="domain" description="Protein-arginine deiminase C-terminal" evidence="1">
    <location>
        <begin position="14"/>
        <end position="163"/>
    </location>
</feature>
<keyword evidence="3" id="KW-1185">Reference proteome</keyword>
<dbReference type="EMBL" id="CP134213">
    <property type="protein sequence ID" value="WND23417.1"/>
    <property type="molecule type" value="Genomic_DNA"/>
</dbReference>
<evidence type="ECO:0000259" key="1">
    <source>
        <dbReference type="Pfam" id="PF03068"/>
    </source>
</evidence>
<evidence type="ECO:0000313" key="2">
    <source>
        <dbReference type="EMBL" id="WND23417.1"/>
    </source>
</evidence>
<sequence length="170" mass="17835">MSCSAEARALEEEGTAAERKPTVDALLADDAFLAGDEEAARRIDDQIAVLLRETGLSRRDLVRVPVPYTTLGAETDGPMGAIAYSPSIANGLSLTARDYAAPDPHGPKVGGRDLSRTAAQKALAAGGVRVHWVENFAWSHLAGGEVHCATNALRDTSGGARWWSTGPGGR</sequence>
<gene>
    <name evidence="2" type="ORF">RI060_41485</name>
</gene>
<dbReference type="InterPro" id="IPR004303">
    <property type="entry name" value="PAD"/>
</dbReference>
<proteinExistence type="predicted"/>
<evidence type="ECO:0000313" key="3">
    <source>
        <dbReference type="Proteomes" id="UP001249394"/>
    </source>
</evidence>
<name>A0ABY9UKM2_STRVL</name>
<reference evidence="2 3" key="1">
    <citation type="submission" date="2023-09" db="EMBL/GenBank/DDBJ databases">
        <title>The genome sequence of Streptomyces anthocyanicus.</title>
        <authorList>
            <person name="Mo P."/>
        </authorList>
    </citation>
    <scope>NUCLEOTIDE SEQUENCE [LARGE SCALE GENOMIC DNA]</scope>
    <source>
        <strain evidence="2 3">JCM 4387</strain>
    </source>
</reference>
<organism evidence="2 3">
    <name type="scientific">Streptomyces violaceus</name>
    <name type="common">Streptomyces venezuelae</name>
    <dbReference type="NCBI Taxonomy" id="1936"/>
    <lineage>
        <taxon>Bacteria</taxon>
        <taxon>Bacillati</taxon>
        <taxon>Actinomycetota</taxon>
        <taxon>Actinomycetes</taxon>
        <taxon>Kitasatosporales</taxon>
        <taxon>Streptomycetaceae</taxon>
        <taxon>Streptomyces</taxon>
    </lineage>
</organism>